<dbReference type="EMBL" id="GBRH01216095">
    <property type="protein sequence ID" value="JAD81800.1"/>
    <property type="molecule type" value="Transcribed_RNA"/>
</dbReference>
<evidence type="ECO:0000256" key="1">
    <source>
        <dbReference type="SAM" id="MobiDB-lite"/>
    </source>
</evidence>
<protein>
    <submittedName>
        <fullName evidence="2">Uncharacterized protein</fullName>
    </submittedName>
</protein>
<sequence length="40" mass="4576">MALATMVSSSYMHRTRLQAATLLSPPHRPHKNAKRIFVEQ</sequence>
<dbReference type="AlphaFoldDB" id="A0A0A9D814"/>
<reference evidence="2" key="2">
    <citation type="journal article" date="2015" name="Data Brief">
        <title>Shoot transcriptome of the giant reed, Arundo donax.</title>
        <authorList>
            <person name="Barrero R.A."/>
            <person name="Guerrero F.D."/>
            <person name="Moolhuijzen P."/>
            <person name="Goolsby J.A."/>
            <person name="Tidwell J."/>
            <person name="Bellgard S.E."/>
            <person name="Bellgard M.I."/>
        </authorList>
    </citation>
    <scope>NUCLEOTIDE SEQUENCE</scope>
    <source>
        <tissue evidence="2">Shoot tissue taken approximately 20 cm above the soil surface</tissue>
    </source>
</reference>
<feature type="region of interest" description="Disordered" evidence="1">
    <location>
        <begin position="20"/>
        <end position="40"/>
    </location>
</feature>
<organism evidence="2">
    <name type="scientific">Arundo donax</name>
    <name type="common">Giant reed</name>
    <name type="synonym">Donax arundinaceus</name>
    <dbReference type="NCBI Taxonomy" id="35708"/>
    <lineage>
        <taxon>Eukaryota</taxon>
        <taxon>Viridiplantae</taxon>
        <taxon>Streptophyta</taxon>
        <taxon>Embryophyta</taxon>
        <taxon>Tracheophyta</taxon>
        <taxon>Spermatophyta</taxon>
        <taxon>Magnoliopsida</taxon>
        <taxon>Liliopsida</taxon>
        <taxon>Poales</taxon>
        <taxon>Poaceae</taxon>
        <taxon>PACMAD clade</taxon>
        <taxon>Arundinoideae</taxon>
        <taxon>Arundineae</taxon>
        <taxon>Arundo</taxon>
    </lineage>
</organism>
<accession>A0A0A9D814</accession>
<name>A0A0A9D814_ARUDO</name>
<reference evidence="2" key="1">
    <citation type="submission" date="2014-09" db="EMBL/GenBank/DDBJ databases">
        <authorList>
            <person name="Magalhaes I.L.F."/>
            <person name="Oliveira U."/>
            <person name="Santos F.R."/>
            <person name="Vidigal T.H.D.A."/>
            <person name="Brescovit A.D."/>
            <person name="Santos A.J."/>
        </authorList>
    </citation>
    <scope>NUCLEOTIDE SEQUENCE</scope>
    <source>
        <tissue evidence="2">Shoot tissue taken approximately 20 cm above the soil surface</tissue>
    </source>
</reference>
<evidence type="ECO:0000313" key="2">
    <source>
        <dbReference type="EMBL" id="JAD81800.1"/>
    </source>
</evidence>
<proteinExistence type="predicted"/>